<proteinExistence type="predicted"/>
<evidence type="ECO:0000313" key="2">
    <source>
        <dbReference type="Proteomes" id="UP000255093"/>
    </source>
</evidence>
<accession>A0A0K3QHA9</accession>
<organism evidence="1 2">
    <name type="scientific">Escherichia coli</name>
    <dbReference type="NCBI Taxonomy" id="562"/>
    <lineage>
        <taxon>Bacteria</taxon>
        <taxon>Pseudomonadati</taxon>
        <taxon>Pseudomonadota</taxon>
        <taxon>Gammaproteobacteria</taxon>
        <taxon>Enterobacterales</taxon>
        <taxon>Enterobacteriaceae</taxon>
        <taxon>Escherichia</taxon>
    </lineage>
</organism>
<dbReference type="Proteomes" id="UP000255093">
    <property type="component" value="Unassembled WGS sequence"/>
</dbReference>
<dbReference type="AlphaFoldDB" id="A0A0K3QHA9"/>
<gene>
    <name evidence="1" type="ORF">NCTC8621_01873</name>
</gene>
<protein>
    <recommendedName>
        <fullName evidence="3">RloB domain-containing protein</fullName>
    </recommendedName>
</protein>
<name>A0A0K3QHA9_ECOLX</name>
<sequence length="177" mass="20629">MAGLSKIRIIFVEGETENSLFQKMKQQRVIDAKSIVKRNFWQESIRNYAITIPKGSDILIVFDSDEVEQSARFIENVKFLKNRGHKVYLLQQKRNFEEELAWCCGIPVKKLIAGFCAKKTSGINDFKRDFIACNNQLSKLLKMGMQETKWFTRDLHTVLEPVASFKSSFSKHFRLTR</sequence>
<evidence type="ECO:0000313" key="1">
    <source>
        <dbReference type="EMBL" id="STH81927.1"/>
    </source>
</evidence>
<evidence type="ECO:0008006" key="3">
    <source>
        <dbReference type="Google" id="ProtNLM"/>
    </source>
</evidence>
<dbReference type="RefSeq" id="WP_021538475.1">
    <property type="nucleotide sequence ID" value="NZ_BAAGAL010000014.1"/>
</dbReference>
<dbReference type="EMBL" id="UGBW01000003">
    <property type="protein sequence ID" value="STH81927.1"/>
    <property type="molecule type" value="Genomic_DNA"/>
</dbReference>
<reference evidence="1 2" key="1">
    <citation type="submission" date="2018-06" db="EMBL/GenBank/DDBJ databases">
        <authorList>
            <consortium name="Pathogen Informatics"/>
            <person name="Doyle S."/>
        </authorList>
    </citation>
    <scope>NUCLEOTIDE SEQUENCE [LARGE SCALE GENOMIC DNA]</scope>
    <source>
        <strain evidence="1 2">NCTC8621</strain>
    </source>
</reference>